<reference evidence="2" key="1">
    <citation type="journal article" date="2015" name="Nature">
        <title>Complex archaea that bridge the gap between prokaryotes and eukaryotes.</title>
        <authorList>
            <person name="Spang A."/>
            <person name="Saw J.H."/>
            <person name="Jorgensen S.L."/>
            <person name="Zaremba-Niedzwiedzka K."/>
            <person name="Martijn J."/>
            <person name="Lind A.E."/>
            <person name="van Eijk R."/>
            <person name="Schleper C."/>
            <person name="Guy L."/>
            <person name="Ettema T.J."/>
        </authorList>
    </citation>
    <scope>NUCLEOTIDE SEQUENCE</scope>
</reference>
<name>A0A0F9DA84_9ZZZZ</name>
<evidence type="ECO:0008006" key="3">
    <source>
        <dbReference type="Google" id="ProtNLM"/>
    </source>
</evidence>
<sequence>MEDAKLLPLNQLFDSIGIIEKGIERIYHYLLLNKRIDNLKEVCNPFDLSLKRGYKICSVLSDLGLVQIYDRPMKIHIANPTMPLWQNLINKRIEDLHNQFQEKKENCESSLEEFIKNYKLDAEEAVQEPVEFVNYSIKNFDETYHSFLAQSNCKIAIGIRYDNPLVTLIHEDNWN</sequence>
<accession>A0A0F9DA84</accession>
<evidence type="ECO:0000256" key="1">
    <source>
        <dbReference type="SAM" id="Coils"/>
    </source>
</evidence>
<feature type="coiled-coil region" evidence="1">
    <location>
        <begin position="90"/>
        <end position="117"/>
    </location>
</feature>
<protein>
    <recommendedName>
        <fullName evidence="3">Transcription regulator TrmB N-terminal domain-containing protein</fullName>
    </recommendedName>
</protein>
<organism evidence="2">
    <name type="scientific">marine sediment metagenome</name>
    <dbReference type="NCBI Taxonomy" id="412755"/>
    <lineage>
        <taxon>unclassified sequences</taxon>
        <taxon>metagenomes</taxon>
        <taxon>ecological metagenomes</taxon>
    </lineage>
</organism>
<comment type="caution">
    <text evidence="2">The sequence shown here is derived from an EMBL/GenBank/DDBJ whole genome shotgun (WGS) entry which is preliminary data.</text>
</comment>
<feature type="non-terminal residue" evidence="2">
    <location>
        <position position="175"/>
    </location>
</feature>
<dbReference type="AlphaFoldDB" id="A0A0F9DA84"/>
<dbReference type="EMBL" id="LAZR01042678">
    <property type="protein sequence ID" value="KKL08953.1"/>
    <property type="molecule type" value="Genomic_DNA"/>
</dbReference>
<keyword evidence="1" id="KW-0175">Coiled coil</keyword>
<evidence type="ECO:0000313" key="2">
    <source>
        <dbReference type="EMBL" id="KKL08953.1"/>
    </source>
</evidence>
<proteinExistence type="predicted"/>
<gene>
    <name evidence="2" type="ORF">LCGC14_2570720</name>
</gene>